<evidence type="ECO:0000256" key="4">
    <source>
        <dbReference type="PIRSR" id="PIRSR610708-1"/>
    </source>
</evidence>
<proteinExistence type="inferred from homology"/>
<dbReference type="EC" id="3.1.3.-" evidence="3"/>
<evidence type="ECO:0000256" key="2">
    <source>
        <dbReference type="ARBA" id="ARBA00022801"/>
    </source>
</evidence>
<dbReference type="EMBL" id="FUXM01000002">
    <property type="protein sequence ID" value="SJZ57729.1"/>
    <property type="molecule type" value="Genomic_DNA"/>
</dbReference>
<sequence>MNIGIDIDGVLADSVTQWLNVMNKYFGQNKKYEELYTYRFEKVYNVTWEEMDRFFRTNQEILLSNLSPIPNSVSAVKKLKIWGHKIYLVTARPRQYQHLTTKWLKEHQVEYDQLIMTDFQCKADYCQELQLKVFIDDSLDNAMAIASRGIKVFLYNAPYNQGHFPDNLQILRKNSWSEILTEVKKMR</sequence>
<evidence type="ECO:0000313" key="5">
    <source>
        <dbReference type="EMBL" id="SJZ57729.1"/>
    </source>
</evidence>
<keyword evidence="2 3" id="KW-0378">Hydrolase</keyword>
<reference evidence="6" key="1">
    <citation type="submission" date="2017-02" db="EMBL/GenBank/DDBJ databases">
        <authorList>
            <person name="Varghese N."/>
            <person name="Submissions S."/>
        </authorList>
    </citation>
    <scope>NUCLEOTIDE SEQUENCE [LARGE SCALE GENOMIC DNA]</scope>
    <source>
        <strain evidence="6">DSM 16521</strain>
    </source>
</reference>
<dbReference type="InterPro" id="IPR009206">
    <property type="entry name" value="Nucleotidase_putative"/>
</dbReference>
<accession>A0A1T4LSL3</accession>
<dbReference type="GO" id="GO:0009264">
    <property type="term" value="P:deoxyribonucleotide catabolic process"/>
    <property type="evidence" value="ECO:0007669"/>
    <property type="project" value="InterPro"/>
</dbReference>
<dbReference type="OrthoDB" id="2471595at2"/>
<dbReference type="InterPro" id="IPR023214">
    <property type="entry name" value="HAD_sf"/>
</dbReference>
<dbReference type="InterPro" id="IPR010708">
    <property type="entry name" value="5'(3')-deoxyribonucleotidase"/>
</dbReference>
<evidence type="ECO:0000256" key="1">
    <source>
        <dbReference type="ARBA" id="ARBA00009589"/>
    </source>
</evidence>
<gene>
    <name evidence="5" type="ORF">SAMN02745885_00290</name>
</gene>
<dbReference type="InterPro" id="IPR052419">
    <property type="entry name" value="5_3-deoxyribonucleotidase-like"/>
</dbReference>
<name>A0A1T4LSL3_9FIRM</name>
<dbReference type="Proteomes" id="UP000189933">
    <property type="component" value="Unassembled WGS sequence"/>
</dbReference>
<keyword evidence="6" id="KW-1185">Reference proteome</keyword>
<feature type="active site" description="Proton donor" evidence="4">
    <location>
        <position position="8"/>
    </location>
</feature>
<dbReference type="PANTHER" id="PTHR35134">
    <property type="entry name" value="NUCLEOTIDASE YQFW-RELATED"/>
    <property type="match status" value="1"/>
</dbReference>
<evidence type="ECO:0000313" key="6">
    <source>
        <dbReference type="Proteomes" id="UP000189933"/>
    </source>
</evidence>
<dbReference type="Pfam" id="PF06941">
    <property type="entry name" value="NT5C"/>
    <property type="match status" value="1"/>
</dbReference>
<feature type="active site" description="Nucleophile" evidence="4">
    <location>
        <position position="6"/>
    </location>
</feature>
<evidence type="ECO:0000256" key="3">
    <source>
        <dbReference type="PIRNR" id="PIRNR021362"/>
    </source>
</evidence>
<dbReference type="PIRSF" id="PIRSF021362">
    <property type="entry name" value="UCP021362_HAD"/>
    <property type="match status" value="1"/>
</dbReference>
<dbReference type="Gene3D" id="3.40.50.1000">
    <property type="entry name" value="HAD superfamily/HAD-like"/>
    <property type="match status" value="1"/>
</dbReference>
<comment type="similarity">
    <text evidence="1 3">Belongs to the 5'(3')-deoxyribonucleotidase family.</text>
</comment>
<dbReference type="PANTHER" id="PTHR35134:SF2">
    <property type="entry name" value="NUCLEOTIDASE YQFW-RELATED"/>
    <property type="match status" value="1"/>
</dbReference>
<dbReference type="GO" id="GO:0008253">
    <property type="term" value="F:5'-nucleotidase activity"/>
    <property type="evidence" value="ECO:0007669"/>
    <property type="project" value="InterPro"/>
</dbReference>
<dbReference type="AlphaFoldDB" id="A0A1T4LSL3"/>
<dbReference type="InterPro" id="IPR036412">
    <property type="entry name" value="HAD-like_sf"/>
</dbReference>
<dbReference type="SUPFAM" id="SSF56784">
    <property type="entry name" value="HAD-like"/>
    <property type="match status" value="1"/>
</dbReference>
<dbReference type="RefSeq" id="WP_078664443.1">
    <property type="nucleotide sequence ID" value="NZ_FUXM01000002.1"/>
</dbReference>
<protein>
    <recommendedName>
        <fullName evidence="3">Nucleotidase</fullName>
        <ecNumber evidence="3">3.1.3.-</ecNumber>
    </recommendedName>
</protein>
<organism evidence="5 6">
    <name type="scientific">Carboxydocella sporoproducens DSM 16521</name>
    <dbReference type="NCBI Taxonomy" id="1121270"/>
    <lineage>
        <taxon>Bacteria</taxon>
        <taxon>Bacillati</taxon>
        <taxon>Bacillota</taxon>
        <taxon>Clostridia</taxon>
        <taxon>Eubacteriales</taxon>
        <taxon>Clostridiales Family XVI. Incertae Sedis</taxon>
        <taxon>Carboxydocella</taxon>
    </lineage>
</organism>